<protein>
    <submittedName>
        <fullName evidence="4">Uncharacterized protein</fullName>
    </submittedName>
</protein>
<feature type="compositionally biased region" description="Basic and acidic residues" evidence="3">
    <location>
        <begin position="50"/>
        <end position="60"/>
    </location>
</feature>
<dbReference type="Pfam" id="PF13855">
    <property type="entry name" value="LRR_8"/>
    <property type="match status" value="1"/>
</dbReference>
<dbReference type="InterPro" id="IPR032675">
    <property type="entry name" value="LRR_dom_sf"/>
</dbReference>
<dbReference type="PANTHER" id="PTHR15454:SF7">
    <property type="entry name" value="OS07G0106100 PROTEIN"/>
    <property type="match status" value="1"/>
</dbReference>
<organism evidence="4 5">
    <name type="scientific">Penstemon smallii</name>
    <dbReference type="NCBI Taxonomy" id="265156"/>
    <lineage>
        <taxon>Eukaryota</taxon>
        <taxon>Viridiplantae</taxon>
        <taxon>Streptophyta</taxon>
        <taxon>Embryophyta</taxon>
        <taxon>Tracheophyta</taxon>
        <taxon>Spermatophyta</taxon>
        <taxon>Magnoliopsida</taxon>
        <taxon>eudicotyledons</taxon>
        <taxon>Gunneridae</taxon>
        <taxon>Pentapetalae</taxon>
        <taxon>asterids</taxon>
        <taxon>lamiids</taxon>
        <taxon>Lamiales</taxon>
        <taxon>Plantaginaceae</taxon>
        <taxon>Cheloneae</taxon>
        <taxon>Penstemon</taxon>
    </lineage>
</organism>
<dbReference type="SMART" id="SM00369">
    <property type="entry name" value="LRR_TYP"/>
    <property type="match status" value="3"/>
</dbReference>
<evidence type="ECO:0000256" key="2">
    <source>
        <dbReference type="ARBA" id="ARBA00022737"/>
    </source>
</evidence>
<dbReference type="Gene3D" id="3.80.10.10">
    <property type="entry name" value="Ribonuclease Inhibitor"/>
    <property type="match status" value="1"/>
</dbReference>
<dbReference type="InterPro" id="IPR001611">
    <property type="entry name" value="Leu-rich_rpt"/>
</dbReference>
<dbReference type="AlphaFoldDB" id="A0ABD3S8Z6"/>
<dbReference type="EMBL" id="JBJXBP010000007">
    <property type="protein sequence ID" value="KAL3820988.1"/>
    <property type="molecule type" value="Genomic_DNA"/>
</dbReference>
<reference evidence="4 5" key="1">
    <citation type="submission" date="2024-12" db="EMBL/GenBank/DDBJ databases">
        <title>The unique morphological basis and parallel evolutionary history of personate flowers in Penstemon.</title>
        <authorList>
            <person name="Depatie T.H."/>
            <person name="Wessinger C.A."/>
        </authorList>
    </citation>
    <scope>NUCLEOTIDE SEQUENCE [LARGE SCALE GENOMIC DNA]</scope>
    <source>
        <strain evidence="4">WTNN_2</strain>
        <tissue evidence="4">Leaf</tissue>
    </source>
</reference>
<evidence type="ECO:0000313" key="5">
    <source>
        <dbReference type="Proteomes" id="UP001634393"/>
    </source>
</evidence>
<keyword evidence="2" id="KW-0677">Repeat</keyword>
<feature type="region of interest" description="Disordered" evidence="3">
    <location>
        <begin position="42"/>
        <end position="72"/>
    </location>
</feature>
<evidence type="ECO:0000256" key="1">
    <source>
        <dbReference type="ARBA" id="ARBA00022614"/>
    </source>
</evidence>
<evidence type="ECO:0000313" key="4">
    <source>
        <dbReference type="EMBL" id="KAL3820988.1"/>
    </source>
</evidence>
<dbReference type="GO" id="GO:0006952">
    <property type="term" value="P:defense response"/>
    <property type="evidence" value="ECO:0007669"/>
    <property type="project" value="UniProtKB-ARBA"/>
</dbReference>
<proteinExistence type="predicted"/>
<accession>A0ABD3S8Z6</accession>
<feature type="region of interest" description="Disordered" evidence="3">
    <location>
        <begin position="648"/>
        <end position="667"/>
    </location>
</feature>
<dbReference type="FunFam" id="3.80.10.10:FF:000320">
    <property type="entry name" value="Protein phosphatase 1 regulatory subunit pprA"/>
    <property type="match status" value="1"/>
</dbReference>
<dbReference type="PANTHER" id="PTHR15454">
    <property type="entry name" value="NISCHARIN RELATED"/>
    <property type="match status" value="1"/>
</dbReference>
<gene>
    <name evidence="4" type="ORF">ACJIZ3_006893</name>
</gene>
<dbReference type="InterPro" id="IPR003591">
    <property type="entry name" value="Leu-rich_rpt_typical-subtyp"/>
</dbReference>
<feature type="compositionally biased region" description="Polar residues" evidence="3">
    <location>
        <begin position="61"/>
        <end position="70"/>
    </location>
</feature>
<feature type="region of interest" description="Disordered" evidence="3">
    <location>
        <begin position="601"/>
        <end position="633"/>
    </location>
</feature>
<dbReference type="SMART" id="SM00365">
    <property type="entry name" value="LRR_SD22"/>
    <property type="match status" value="3"/>
</dbReference>
<keyword evidence="5" id="KW-1185">Reference proteome</keyword>
<keyword evidence="1" id="KW-0433">Leucine-rich repeat</keyword>
<sequence>MVRFSCFQAHIVSHKQKKTVQLSSEVMHKTFEDAPKDITPKKFSYSTAENRPRFTEEGDAHNSNADNATDYSPIERDCRSEEIESRYNTDCDIVVHKNAQMKKCRSLGCVLNWKERTSGLGGSEYEMKRKNSYDGSAYHSGVIVRDDNNHHELSLPDQFQEPIPSGSVQVNSDFAKDESIFSIGDPQVLEKQCDETSLPNMSSPKRLSTSFLTHSRSAEDLNGYDSRKKGIRHEVGRQVQEQDLDDFVYNNDKVNGENPAEDNYENYNYVGSAKDWILPVTDGVNMDKRIKGETSFHHWDEIPTKDFRLKRIEEWVNDLQYSSPLDESNEIASCDNHELPIDYDLLKEPTAMKLDVQVNPGMEAAKRHISSLNASATAAQLNNLGLVMIPFLSAFASLKALNLSGNAIVRITAGALPRGLHILNLARNNISTVEGLRDLTRLRVLDLSYNRILRIGHGLGGCSSIKELYLAGNKISEVEGLHRLLKLNVLDLRFNKISTTKCLGQLAANYNCLQALSLEGNPAQKNVGDEQLKKYVQSLVPHLTYYNRQSVKVGTMKDTAERSARLGISAHQIDRGLRVEVKTMRKGTHGIVAPKVSLNHGRKSQVMASHKPSRSRHGGRLPPSGIKTTGQAPGQQIIDFSSRLVSLRNDSSSSIRRSRSEGTLGAV</sequence>
<dbReference type="Proteomes" id="UP001634393">
    <property type="component" value="Unassembled WGS sequence"/>
</dbReference>
<name>A0ABD3S8Z6_9LAMI</name>
<dbReference type="PROSITE" id="PS51450">
    <property type="entry name" value="LRR"/>
    <property type="match status" value="3"/>
</dbReference>
<dbReference type="SUPFAM" id="SSF52075">
    <property type="entry name" value="Outer arm dynein light chain 1"/>
    <property type="match status" value="1"/>
</dbReference>
<evidence type="ECO:0000256" key="3">
    <source>
        <dbReference type="SAM" id="MobiDB-lite"/>
    </source>
</evidence>
<dbReference type="GO" id="GO:0051707">
    <property type="term" value="P:response to other organism"/>
    <property type="evidence" value="ECO:0007669"/>
    <property type="project" value="UniProtKB-ARBA"/>
</dbReference>
<comment type="caution">
    <text evidence="4">The sequence shown here is derived from an EMBL/GenBank/DDBJ whole genome shotgun (WGS) entry which is preliminary data.</text>
</comment>